<dbReference type="Pfam" id="PF01510">
    <property type="entry name" value="Amidase_2"/>
    <property type="match status" value="1"/>
</dbReference>
<evidence type="ECO:0000313" key="10">
    <source>
        <dbReference type="EMBL" id="TPP66323.1"/>
    </source>
</evidence>
<evidence type="ECO:0000256" key="2">
    <source>
        <dbReference type="ARBA" id="ARBA00022588"/>
    </source>
</evidence>
<dbReference type="AlphaFoldDB" id="A0A504YY37"/>
<dbReference type="Gene3D" id="3.40.80.10">
    <property type="entry name" value="Peptidoglycan recognition protein-like"/>
    <property type="match status" value="1"/>
</dbReference>
<dbReference type="PANTHER" id="PTHR11022">
    <property type="entry name" value="PEPTIDOGLYCAN RECOGNITION PROTEIN"/>
    <property type="match status" value="1"/>
</dbReference>
<dbReference type="PIRSF" id="PIRSF037945">
    <property type="entry name" value="PGRPs"/>
    <property type="match status" value="1"/>
</dbReference>
<evidence type="ECO:0000256" key="1">
    <source>
        <dbReference type="ARBA" id="ARBA00007553"/>
    </source>
</evidence>
<keyword evidence="2 6" id="KW-0399">Innate immunity</keyword>
<dbReference type="GO" id="GO:0008745">
    <property type="term" value="F:N-acetylmuramoyl-L-alanine amidase activity"/>
    <property type="evidence" value="ECO:0007669"/>
    <property type="project" value="InterPro"/>
</dbReference>
<dbReference type="OrthoDB" id="10001926at2759"/>
<dbReference type="CDD" id="cd06583">
    <property type="entry name" value="PGRP"/>
    <property type="match status" value="1"/>
</dbReference>
<protein>
    <recommendedName>
        <fullName evidence="6">Peptidoglycan-recognition protein</fullName>
    </recommendedName>
</protein>
<dbReference type="GO" id="GO:0045087">
    <property type="term" value="P:innate immune response"/>
    <property type="evidence" value="ECO:0007669"/>
    <property type="project" value="UniProtKB-KW"/>
</dbReference>
<feature type="domain" description="Peptidoglycan recognition protein family" evidence="9">
    <location>
        <begin position="64"/>
        <end position="206"/>
    </location>
</feature>
<evidence type="ECO:0000256" key="7">
    <source>
        <dbReference type="PIRSR" id="PIRSR037945-1"/>
    </source>
</evidence>
<feature type="disulfide bond" evidence="7">
    <location>
        <begin position="102"/>
        <end position="107"/>
    </location>
</feature>
<dbReference type="STRING" id="46835.A0A504YY37"/>
<feature type="domain" description="N-acetylmuramoyl-L-alanine amidase" evidence="8">
    <location>
        <begin position="77"/>
        <end position="212"/>
    </location>
</feature>
<dbReference type="InterPro" id="IPR002502">
    <property type="entry name" value="Amidase_domain"/>
</dbReference>
<dbReference type="SMART" id="SM00644">
    <property type="entry name" value="Ami_2"/>
    <property type="match status" value="1"/>
</dbReference>
<dbReference type="GO" id="GO:0042834">
    <property type="term" value="F:peptidoglycan binding"/>
    <property type="evidence" value="ECO:0007669"/>
    <property type="project" value="InterPro"/>
</dbReference>
<evidence type="ECO:0000313" key="11">
    <source>
        <dbReference type="Proteomes" id="UP000316759"/>
    </source>
</evidence>
<dbReference type="FunFam" id="3.40.80.10:FF:000001">
    <property type="entry name" value="Peptidoglycan recognition protein 1"/>
    <property type="match status" value="1"/>
</dbReference>
<comment type="similarity">
    <text evidence="1 6">Belongs to the N-acetylmuramoyl-L-alanine amidase 2 family.</text>
</comment>
<dbReference type="InterPro" id="IPR036505">
    <property type="entry name" value="Amidase/PGRP_sf"/>
</dbReference>
<accession>A0A504YY37</accession>
<dbReference type="InterPro" id="IPR017331">
    <property type="entry name" value="Peptidoglycan_recognition"/>
</dbReference>
<gene>
    <name evidence="10" type="ORF">FGIG_06040</name>
</gene>
<dbReference type="GO" id="GO:0008270">
    <property type="term" value="F:zinc ion binding"/>
    <property type="evidence" value="ECO:0007669"/>
    <property type="project" value="InterPro"/>
</dbReference>
<reference evidence="10 11" key="1">
    <citation type="submission" date="2019-04" db="EMBL/GenBank/DDBJ databases">
        <title>Annotation for the trematode Fasciola gigantica.</title>
        <authorList>
            <person name="Choi Y.-J."/>
        </authorList>
    </citation>
    <scope>NUCLEOTIDE SEQUENCE [LARGE SCALE GENOMIC DNA]</scope>
    <source>
        <strain evidence="10">Uganda_cow_1</strain>
    </source>
</reference>
<evidence type="ECO:0000256" key="3">
    <source>
        <dbReference type="ARBA" id="ARBA00022729"/>
    </source>
</evidence>
<dbReference type="Proteomes" id="UP000316759">
    <property type="component" value="Unassembled WGS sequence"/>
</dbReference>
<evidence type="ECO:0000259" key="9">
    <source>
        <dbReference type="SMART" id="SM00701"/>
    </source>
</evidence>
<sequence length="228" mass="25711">MPVCTPEPKTNEHPVLIITKQNSEGHTHTHNRTPMKMSIHLIFLTIIIYSQPTQISSCHQNYAVDLVSRAEWGALPSKKPFVNCSKPVLYVIIHHTVYPRECRGLNCRNSIRALQQYHFSAGYSDIGYNFLVGTDGIVYEGRGWGVAGAHTRGYNSVSCGIALIGNFEEDEPTNVALEKVKRLVSQGVQNQWIETNYTVIGHRSFYNTRCPGNNLYAVITTWDHFGFL</sequence>
<keyword evidence="11" id="KW-1185">Reference proteome</keyword>
<keyword evidence="4 6" id="KW-0391">Immunity</keyword>
<dbReference type="InterPro" id="IPR006619">
    <property type="entry name" value="PGRP_domain_met/bac"/>
</dbReference>
<dbReference type="PANTHER" id="PTHR11022:SF41">
    <property type="entry name" value="PEPTIDOGLYCAN-RECOGNITION PROTEIN LC-RELATED"/>
    <property type="match status" value="1"/>
</dbReference>
<dbReference type="InterPro" id="IPR015510">
    <property type="entry name" value="PGRP"/>
</dbReference>
<dbReference type="GO" id="GO:0009253">
    <property type="term" value="P:peptidoglycan catabolic process"/>
    <property type="evidence" value="ECO:0007669"/>
    <property type="project" value="InterPro"/>
</dbReference>
<name>A0A504YY37_FASGI</name>
<keyword evidence="5" id="KW-1015">Disulfide bond</keyword>
<evidence type="ECO:0000256" key="6">
    <source>
        <dbReference type="PIRNR" id="PIRNR037945"/>
    </source>
</evidence>
<evidence type="ECO:0000256" key="4">
    <source>
        <dbReference type="ARBA" id="ARBA00022859"/>
    </source>
</evidence>
<comment type="caution">
    <text evidence="10">The sequence shown here is derived from an EMBL/GenBank/DDBJ whole genome shotgun (WGS) entry which is preliminary data.</text>
</comment>
<dbReference type="EMBL" id="SUNJ01002016">
    <property type="protein sequence ID" value="TPP66323.1"/>
    <property type="molecule type" value="Genomic_DNA"/>
</dbReference>
<keyword evidence="3" id="KW-0732">Signal</keyword>
<dbReference type="SMART" id="SM00701">
    <property type="entry name" value="PGRP"/>
    <property type="match status" value="1"/>
</dbReference>
<evidence type="ECO:0000259" key="8">
    <source>
        <dbReference type="SMART" id="SM00644"/>
    </source>
</evidence>
<evidence type="ECO:0000256" key="5">
    <source>
        <dbReference type="ARBA" id="ARBA00023157"/>
    </source>
</evidence>
<organism evidence="10 11">
    <name type="scientific">Fasciola gigantica</name>
    <name type="common">Giant liver fluke</name>
    <dbReference type="NCBI Taxonomy" id="46835"/>
    <lineage>
        <taxon>Eukaryota</taxon>
        <taxon>Metazoa</taxon>
        <taxon>Spiralia</taxon>
        <taxon>Lophotrochozoa</taxon>
        <taxon>Platyhelminthes</taxon>
        <taxon>Trematoda</taxon>
        <taxon>Digenea</taxon>
        <taxon>Plagiorchiida</taxon>
        <taxon>Echinostomata</taxon>
        <taxon>Echinostomatoidea</taxon>
        <taxon>Fasciolidae</taxon>
        <taxon>Fasciola</taxon>
    </lineage>
</organism>
<proteinExistence type="inferred from homology"/>
<dbReference type="SUPFAM" id="SSF55846">
    <property type="entry name" value="N-acetylmuramoyl-L-alanine amidase-like"/>
    <property type="match status" value="1"/>
</dbReference>